<proteinExistence type="predicted"/>
<keyword evidence="4 6" id="KW-0472">Membrane</keyword>
<dbReference type="OrthoDB" id="5546837at2759"/>
<sequence length="187" mass="21059">MNFSPYSPSPDEDRSTRVKKQKQPLPGFSSYQSGNPESFAEQGVLGVGSSSSSSNVVDGNGISGSSNININSVRVNKYETTVPIRVDIEAALCYLFGPITGLIFLILETQNDYVRFHAWQSSLVFSSLLFIQFLLLFISTFLSWILFFFSIGFWLYLMYRAYLDGVSLERYQVPYFGVIASDWVDSE</sequence>
<dbReference type="Proteomes" id="UP000242414">
    <property type="component" value="Unassembled WGS sequence"/>
</dbReference>
<protein>
    <submittedName>
        <fullName evidence="7">UPF0132-domain-containing protein</fullName>
    </submittedName>
</protein>
<gene>
    <name evidence="7" type="ORF">BCV72DRAFT_304321</name>
</gene>
<dbReference type="VEuPathDB" id="FungiDB:BCV72DRAFT_304321"/>
<comment type="subcellular location">
    <subcellularLocation>
        <location evidence="1">Membrane</location>
        <topology evidence="1">Multi-pass membrane protein</topology>
    </subcellularLocation>
</comment>
<feature type="transmembrane region" description="Helical" evidence="6">
    <location>
        <begin position="88"/>
        <end position="107"/>
    </location>
</feature>
<evidence type="ECO:0000256" key="6">
    <source>
        <dbReference type="SAM" id="Phobius"/>
    </source>
</evidence>
<reference evidence="7" key="1">
    <citation type="journal article" date="2016" name="Proc. Natl. Acad. Sci. U.S.A.">
        <title>Lipid metabolic changes in an early divergent fungus govern the establishment of a mutualistic symbiosis with endobacteria.</title>
        <authorList>
            <person name="Lastovetsky O.A."/>
            <person name="Gaspar M.L."/>
            <person name="Mondo S.J."/>
            <person name="LaButti K.M."/>
            <person name="Sandor L."/>
            <person name="Grigoriev I.V."/>
            <person name="Henry S.A."/>
            <person name="Pawlowska T.E."/>
        </authorList>
    </citation>
    <scope>NUCLEOTIDE SEQUENCE [LARGE SCALE GENOMIC DNA]</scope>
    <source>
        <strain evidence="7">ATCC 52814</strain>
    </source>
</reference>
<dbReference type="AlphaFoldDB" id="A0A1X0R721"/>
<evidence type="ECO:0000256" key="1">
    <source>
        <dbReference type="ARBA" id="ARBA00004141"/>
    </source>
</evidence>
<keyword evidence="3 6" id="KW-1133">Transmembrane helix</keyword>
<dbReference type="GO" id="GO:0016020">
    <property type="term" value="C:membrane"/>
    <property type="evidence" value="ECO:0007669"/>
    <property type="project" value="UniProtKB-SubCell"/>
</dbReference>
<keyword evidence="2 6" id="KW-0812">Transmembrane</keyword>
<evidence type="ECO:0000313" key="7">
    <source>
        <dbReference type="EMBL" id="ORE07819.1"/>
    </source>
</evidence>
<organism evidence="7">
    <name type="scientific">Rhizopus microsporus var. microsporus</name>
    <dbReference type="NCBI Taxonomy" id="86635"/>
    <lineage>
        <taxon>Eukaryota</taxon>
        <taxon>Fungi</taxon>
        <taxon>Fungi incertae sedis</taxon>
        <taxon>Mucoromycota</taxon>
        <taxon>Mucoromycotina</taxon>
        <taxon>Mucoromycetes</taxon>
        <taxon>Mucorales</taxon>
        <taxon>Mucorineae</taxon>
        <taxon>Rhizopodaceae</taxon>
        <taxon>Rhizopus</taxon>
    </lineage>
</organism>
<dbReference type="EMBL" id="KV921898">
    <property type="protein sequence ID" value="ORE07819.1"/>
    <property type="molecule type" value="Genomic_DNA"/>
</dbReference>
<evidence type="ECO:0000256" key="2">
    <source>
        <dbReference type="ARBA" id="ARBA00022692"/>
    </source>
</evidence>
<evidence type="ECO:0000256" key="5">
    <source>
        <dbReference type="SAM" id="MobiDB-lite"/>
    </source>
</evidence>
<name>A0A1X0R721_RHIZD</name>
<evidence type="ECO:0000256" key="4">
    <source>
        <dbReference type="ARBA" id="ARBA00023136"/>
    </source>
</evidence>
<feature type="region of interest" description="Disordered" evidence="5">
    <location>
        <begin position="1"/>
        <end position="36"/>
    </location>
</feature>
<evidence type="ECO:0000256" key="3">
    <source>
        <dbReference type="ARBA" id="ARBA00022989"/>
    </source>
</evidence>
<dbReference type="PANTHER" id="PTHR36460">
    <property type="entry name" value="UPF0132 DOMAIN PROTEIN (AFU_ORTHOLOGUE AFUA_3G10255)"/>
    <property type="match status" value="1"/>
</dbReference>
<accession>A0A1X0R721</accession>
<dbReference type="PANTHER" id="PTHR36460:SF1">
    <property type="entry name" value="UPF0132 DOMAIN PROTEIN (AFU_ORTHOLOGUE AFUA_3G10255)"/>
    <property type="match status" value="1"/>
</dbReference>